<dbReference type="InterPro" id="IPR011993">
    <property type="entry name" value="PH-like_dom_sf"/>
</dbReference>
<keyword evidence="6" id="KW-1185">Reference proteome</keyword>
<name>A0ABM1QK28_CAMSA</name>
<dbReference type="InterPro" id="IPR055236">
    <property type="entry name" value="EVH1_PP4R3"/>
</dbReference>
<dbReference type="Pfam" id="PF04802">
    <property type="entry name" value="PP4R3"/>
    <property type="match status" value="1"/>
</dbReference>
<evidence type="ECO:0000313" key="7">
    <source>
        <dbReference type="RefSeq" id="XP_019087116.1"/>
    </source>
</evidence>
<feature type="domain" description="PP4R3 EVH1-like" evidence="5">
    <location>
        <begin position="11"/>
        <end position="108"/>
    </location>
</feature>
<comment type="subcellular location">
    <subcellularLocation>
        <location evidence="1">Nucleus</location>
    </subcellularLocation>
</comment>
<gene>
    <name evidence="7" type="primary">LOC104725435</name>
</gene>
<dbReference type="SUPFAM" id="SSF50729">
    <property type="entry name" value="PH domain-like"/>
    <property type="match status" value="1"/>
</dbReference>
<dbReference type="Pfam" id="PF22972">
    <property type="entry name" value="EVH1_PP4R3"/>
    <property type="match status" value="1"/>
</dbReference>
<feature type="compositionally biased region" description="Polar residues" evidence="3">
    <location>
        <begin position="663"/>
        <end position="692"/>
    </location>
</feature>
<feature type="region of interest" description="Disordered" evidence="3">
    <location>
        <begin position="636"/>
        <end position="753"/>
    </location>
</feature>
<dbReference type="InterPro" id="IPR011989">
    <property type="entry name" value="ARM-like"/>
</dbReference>
<reference evidence="6" key="1">
    <citation type="journal article" date="2014" name="Nat. Commun.">
        <title>The emerging biofuel crop Camelina sativa retains a highly undifferentiated hexaploid genome structure.</title>
        <authorList>
            <person name="Kagale S."/>
            <person name="Koh C."/>
            <person name="Nixon J."/>
            <person name="Bollina V."/>
            <person name="Clarke W.E."/>
            <person name="Tuteja R."/>
            <person name="Spillane C."/>
            <person name="Robinson S.J."/>
            <person name="Links M.G."/>
            <person name="Clarke C."/>
            <person name="Higgins E.E."/>
            <person name="Huebert T."/>
            <person name="Sharpe A.G."/>
            <person name="Parkin I.A."/>
        </authorList>
    </citation>
    <scope>NUCLEOTIDE SEQUENCE [LARGE SCALE GENOMIC DNA]</scope>
    <source>
        <strain evidence="6">cv. DH55</strain>
    </source>
</reference>
<dbReference type="InterPro" id="IPR006887">
    <property type="entry name" value="P4R3-like_central_dom"/>
</dbReference>
<evidence type="ECO:0000256" key="3">
    <source>
        <dbReference type="SAM" id="MobiDB-lite"/>
    </source>
</evidence>
<feature type="compositionally biased region" description="Acidic residues" evidence="3">
    <location>
        <begin position="706"/>
        <end position="717"/>
    </location>
</feature>
<evidence type="ECO:0000256" key="2">
    <source>
        <dbReference type="ARBA" id="ARBA00023242"/>
    </source>
</evidence>
<organism evidence="6 7">
    <name type="scientific">Camelina sativa</name>
    <name type="common">False flax</name>
    <name type="synonym">Myagrum sativum</name>
    <dbReference type="NCBI Taxonomy" id="90675"/>
    <lineage>
        <taxon>Eukaryota</taxon>
        <taxon>Viridiplantae</taxon>
        <taxon>Streptophyta</taxon>
        <taxon>Embryophyta</taxon>
        <taxon>Tracheophyta</taxon>
        <taxon>Spermatophyta</taxon>
        <taxon>Magnoliopsida</taxon>
        <taxon>eudicotyledons</taxon>
        <taxon>Gunneridae</taxon>
        <taxon>Pentapetalae</taxon>
        <taxon>rosids</taxon>
        <taxon>malvids</taxon>
        <taxon>Brassicales</taxon>
        <taxon>Brassicaceae</taxon>
        <taxon>Camelineae</taxon>
        <taxon>Camelina</taxon>
    </lineage>
</organism>
<evidence type="ECO:0000313" key="6">
    <source>
        <dbReference type="Proteomes" id="UP000694864"/>
    </source>
</evidence>
<proteinExistence type="predicted"/>
<dbReference type="PANTHER" id="PTHR23318:SF0">
    <property type="entry name" value="SERINE_THREONINE-PROTEIN PHOSPHATASE 4 REGULATORY SUBUNIT 3"/>
    <property type="match status" value="1"/>
</dbReference>
<dbReference type="Proteomes" id="UP000694864">
    <property type="component" value="Chromosome 11"/>
</dbReference>
<feature type="compositionally biased region" description="Polar residues" evidence="3">
    <location>
        <begin position="730"/>
        <end position="742"/>
    </location>
</feature>
<dbReference type="Gene3D" id="2.30.29.30">
    <property type="entry name" value="Pleckstrin-homology domain (PH domain)/Phosphotyrosine-binding domain (PTB)"/>
    <property type="match status" value="1"/>
</dbReference>
<dbReference type="GeneID" id="104725435"/>
<sequence length="753" mass="84488">MDAPVNSNSIQRVKVYRLNEDGQWEDRGTGYVTMDYMERSEELGLNVIDEDDNATLLVHRVSTENIYKQQDDTIISWSDQELSADLALSFLETAGCTYVWNLISSMQQVLHFNALNGETFDNVISELEKLPVVNRSNLPLILKIVTKYGSADEMRLIELMLKDDAFFQKLMAVFEACEIKKDVDGLHIMFNIVKEIISLNSSQILEIILGDQLLMKLIGCLEYNPDVPKSQQHRTFLREDVVFKEVIPFTNPMVLSKIHRTYRIRYLKDVVLKNALDDATSASLDSVINANNAAVVTLLKDDIQELFARLQSPSTSDESRNNLVDFWQEFCLLTKRSQKVSVLRELINDGLFDIIADVLKSPDKKLVLMGAQVLSILVAQDFTLLCSYVVRPENPLLGLLVKGMMEDFGDKCVDIIQNVLGLDGTQVQFTNDQKKMQGNILDIFCEKHLPELADFIMASCPERPGDTVGSHRGAKSEVLLAICELMCSCVQLDPSRTNFLHNNVTEKVLLLTRRKETFLVAVAVRFVRNLLSVHNDNVQNYIVENNTLKPIIDVFAADGHRDNLLSSAVLALLVHIYKNNAVLAEYVVGTFWDQLAPFEHLPSIRDFKTEYEGLIESRRPKSTNNDQSDMIQHGSALDEEKSAEPQNSNVTAARSAMKEAEPHSSNVIAASSGASSTQMKEAEPHSSNVIGASSSSQSKRSGGLVDYEDDEDDEDCREIEQEKRKRPRLSPTSEENKNSSPEQGGEAKEPGEL</sequence>
<dbReference type="SUPFAM" id="SSF48371">
    <property type="entry name" value="ARM repeat"/>
    <property type="match status" value="1"/>
</dbReference>
<protein>
    <submittedName>
        <fullName evidence="7">Serine/threonine-protein phosphatase 4 regulatory subunit 3-A-like</fullName>
    </submittedName>
</protein>
<dbReference type="RefSeq" id="XP_019087116.1">
    <property type="nucleotide sequence ID" value="XM_019231571.1"/>
</dbReference>
<feature type="domain" description="Serine/threonine-protein phosphatase 4 regulatory subunit 3-like central" evidence="4">
    <location>
        <begin position="150"/>
        <end position="612"/>
    </location>
</feature>
<dbReference type="PANTHER" id="PTHR23318">
    <property type="entry name" value="ATP SYNTHASE GAMMA-RELATED"/>
    <property type="match status" value="1"/>
</dbReference>
<evidence type="ECO:0000256" key="1">
    <source>
        <dbReference type="ARBA" id="ARBA00004123"/>
    </source>
</evidence>
<evidence type="ECO:0000259" key="5">
    <source>
        <dbReference type="Pfam" id="PF22972"/>
    </source>
</evidence>
<evidence type="ECO:0000259" key="4">
    <source>
        <dbReference type="Pfam" id="PF04802"/>
    </source>
</evidence>
<reference evidence="7" key="2">
    <citation type="submission" date="2025-08" db="UniProtKB">
        <authorList>
            <consortium name="RefSeq"/>
        </authorList>
    </citation>
    <scope>IDENTIFICATION</scope>
    <source>
        <tissue evidence="7">Leaf</tissue>
    </source>
</reference>
<keyword evidence="2" id="KW-0539">Nucleus</keyword>
<dbReference type="InterPro" id="IPR016024">
    <property type="entry name" value="ARM-type_fold"/>
</dbReference>
<dbReference type="Gene3D" id="1.25.10.10">
    <property type="entry name" value="Leucine-rich Repeat Variant"/>
    <property type="match status" value="1"/>
</dbReference>
<dbReference type="InterPro" id="IPR051137">
    <property type="entry name" value="PP4R3-like"/>
</dbReference>
<accession>A0ABM1QK28</accession>